<proteinExistence type="predicted"/>
<sequence>MTATKKTLSDTLLKNLKYSPNAKPIADSNGLFILAQKKAKVWIYSYISPKTGKRSTKNRIGSYPQMSLVEQSPQVFEQIARL</sequence>
<dbReference type="KEGG" id="mhaq:WC39_07540"/>
<accession>A0A248ZZU8</accession>
<dbReference type="InterPro" id="IPR025166">
    <property type="entry name" value="Integrase_DNA_bind_dom"/>
</dbReference>
<dbReference type="KEGG" id="mhay:VK67_07540"/>
<dbReference type="RefSeq" id="WP_006250244.1">
    <property type="nucleotide sequence ID" value="NZ_CP011098.1"/>
</dbReference>
<gene>
    <name evidence="1" type="ORF">NCTC9380_00438</name>
</gene>
<dbReference type="OrthoDB" id="9795573at2"/>
<dbReference type="EMBL" id="UGPL01000006">
    <property type="protein sequence ID" value="STY65181.1"/>
    <property type="molecule type" value="Genomic_DNA"/>
</dbReference>
<name>A0A248ZZU8_MANHA</name>
<protein>
    <submittedName>
        <fullName evidence="1">Uncharacterized protein</fullName>
    </submittedName>
</protein>
<dbReference type="AlphaFoldDB" id="A0A248ZZU8"/>
<dbReference type="InterPro" id="IPR038488">
    <property type="entry name" value="Integrase_DNA-bd_sf"/>
</dbReference>
<organism evidence="1 2">
    <name type="scientific">Mannheimia haemolytica</name>
    <name type="common">Pasteurella haemolytica</name>
    <dbReference type="NCBI Taxonomy" id="75985"/>
    <lineage>
        <taxon>Bacteria</taxon>
        <taxon>Pseudomonadati</taxon>
        <taxon>Pseudomonadota</taxon>
        <taxon>Gammaproteobacteria</taxon>
        <taxon>Pasteurellales</taxon>
        <taxon>Pasteurellaceae</taxon>
        <taxon>Mannheimia</taxon>
    </lineage>
</organism>
<dbReference type="GeneID" id="67369213"/>
<reference evidence="1 2" key="1">
    <citation type="submission" date="2018-06" db="EMBL/GenBank/DDBJ databases">
        <authorList>
            <consortium name="Pathogen Informatics"/>
            <person name="Doyle S."/>
        </authorList>
    </citation>
    <scope>NUCLEOTIDE SEQUENCE [LARGE SCALE GENOMIC DNA]</scope>
    <source>
        <strain evidence="1 2">NCTC9380</strain>
    </source>
</reference>
<evidence type="ECO:0000313" key="1">
    <source>
        <dbReference type="EMBL" id="STY65181.1"/>
    </source>
</evidence>
<dbReference type="Proteomes" id="UP000254031">
    <property type="component" value="Unassembled WGS sequence"/>
</dbReference>
<evidence type="ECO:0000313" key="2">
    <source>
        <dbReference type="Proteomes" id="UP000254031"/>
    </source>
</evidence>
<dbReference type="Gene3D" id="3.30.160.390">
    <property type="entry name" value="Integrase, DNA-binding domain"/>
    <property type="match status" value="1"/>
</dbReference>
<dbReference type="Pfam" id="PF13356">
    <property type="entry name" value="Arm-DNA-bind_3"/>
    <property type="match status" value="1"/>
</dbReference>